<dbReference type="EMBL" id="GL376568">
    <property type="status" value="NOT_ANNOTATED_CDS"/>
    <property type="molecule type" value="Genomic_DNA"/>
</dbReference>
<organism evidence="2 3">
    <name type="scientific">Globisporangium ultimum (strain ATCC 200006 / CBS 805.95 / DAOM BR144)</name>
    <name type="common">Pythium ultimum</name>
    <dbReference type="NCBI Taxonomy" id="431595"/>
    <lineage>
        <taxon>Eukaryota</taxon>
        <taxon>Sar</taxon>
        <taxon>Stramenopiles</taxon>
        <taxon>Oomycota</taxon>
        <taxon>Peronosporomycetes</taxon>
        <taxon>Pythiales</taxon>
        <taxon>Pythiaceae</taxon>
        <taxon>Globisporangium</taxon>
    </lineage>
</organism>
<reference evidence="2" key="3">
    <citation type="submission" date="2015-02" db="UniProtKB">
        <authorList>
            <consortium name="EnsemblProtists"/>
        </authorList>
    </citation>
    <scope>IDENTIFICATION</scope>
    <source>
        <strain evidence="2">DAOM BR144</strain>
    </source>
</reference>
<sequence>MQHCSPAANAATTSGERAQVDGAHGDEGEEGWKSPKRRGTRRKKAEKPVFKENDFSNRLQDRVVSPQISRTAAQSTKRGVARDRSNPLVKDISAKNATRSNANASRKPESGSGVETFKQLLYYVRSGADATYVLDLTLRITDLARLRKISHYLSTNTELSGPKAVRRQLAEQWYASCKVPANIRHLVSK</sequence>
<dbReference type="EnsemblProtists" id="PYU1_T014942">
    <property type="protein sequence ID" value="PYU1_T014942"/>
    <property type="gene ID" value="PYU1_G014911"/>
</dbReference>
<feature type="compositionally biased region" description="Basic and acidic residues" evidence="1">
    <location>
        <begin position="46"/>
        <end position="61"/>
    </location>
</feature>
<accession>K3XCJ3</accession>
<evidence type="ECO:0000313" key="3">
    <source>
        <dbReference type="Proteomes" id="UP000019132"/>
    </source>
</evidence>
<feature type="region of interest" description="Disordered" evidence="1">
    <location>
        <begin position="1"/>
        <end position="111"/>
    </location>
</feature>
<dbReference type="InParanoid" id="K3XCJ3"/>
<keyword evidence="3" id="KW-1185">Reference proteome</keyword>
<feature type="compositionally biased region" description="Basic and acidic residues" evidence="1">
    <location>
        <begin position="23"/>
        <end position="33"/>
    </location>
</feature>
<evidence type="ECO:0000256" key="1">
    <source>
        <dbReference type="SAM" id="MobiDB-lite"/>
    </source>
</evidence>
<evidence type="ECO:0000313" key="2">
    <source>
        <dbReference type="EnsemblProtists" id="PYU1_T014942"/>
    </source>
</evidence>
<proteinExistence type="predicted"/>
<dbReference type="HOGENOM" id="CLU_1437111_0_0_1"/>
<dbReference type="AlphaFoldDB" id="K3XCJ3"/>
<feature type="compositionally biased region" description="Polar residues" evidence="1">
    <location>
        <begin position="66"/>
        <end position="77"/>
    </location>
</feature>
<protein>
    <submittedName>
        <fullName evidence="2">Uncharacterized protein</fullName>
    </submittedName>
</protein>
<dbReference type="Proteomes" id="UP000019132">
    <property type="component" value="Unassembled WGS sequence"/>
</dbReference>
<dbReference type="VEuPathDB" id="FungiDB:PYU1_G014911"/>
<feature type="compositionally biased region" description="Basic residues" evidence="1">
    <location>
        <begin position="34"/>
        <end position="45"/>
    </location>
</feature>
<reference evidence="3" key="1">
    <citation type="journal article" date="2010" name="Genome Biol.">
        <title>Genome sequence of the necrotrophic plant pathogen Pythium ultimum reveals original pathogenicity mechanisms and effector repertoire.</title>
        <authorList>
            <person name="Levesque C.A."/>
            <person name="Brouwer H."/>
            <person name="Cano L."/>
            <person name="Hamilton J.P."/>
            <person name="Holt C."/>
            <person name="Huitema E."/>
            <person name="Raffaele S."/>
            <person name="Robideau G.P."/>
            <person name="Thines M."/>
            <person name="Win J."/>
            <person name="Zerillo M.M."/>
            <person name="Beakes G.W."/>
            <person name="Boore J.L."/>
            <person name="Busam D."/>
            <person name="Dumas B."/>
            <person name="Ferriera S."/>
            <person name="Fuerstenberg S.I."/>
            <person name="Gachon C.M."/>
            <person name="Gaulin E."/>
            <person name="Govers F."/>
            <person name="Grenville-Briggs L."/>
            <person name="Horner N."/>
            <person name="Hostetler J."/>
            <person name="Jiang R.H."/>
            <person name="Johnson J."/>
            <person name="Krajaejun T."/>
            <person name="Lin H."/>
            <person name="Meijer H.J."/>
            <person name="Moore B."/>
            <person name="Morris P."/>
            <person name="Phuntmart V."/>
            <person name="Puiu D."/>
            <person name="Shetty J."/>
            <person name="Stajich J.E."/>
            <person name="Tripathy S."/>
            <person name="Wawra S."/>
            <person name="van West P."/>
            <person name="Whitty B.R."/>
            <person name="Coutinho P.M."/>
            <person name="Henrissat B."/>
            <person name="Martin F."/>
            <person name="Thomas P.D."/>
            <person name="Tyler B.M."/>
            <person name="De Vries R.P."/>
            <person name="Kamoun S."/>
            <person name="Yandell M."/>
            <person name="Tisserat N."/>
            <person name="Buell C.R."/>
        </authorList>
    </citation>
    <scope>NUCLEOTIDE SEQUENCE</scope>
    <source>
        <strain evidence="3">DAOM:BR144</strain>
    </source>
</reference>
<name>K3XCJ3_GLOUD</name>
<reference evidence="3" key="2">
    <citation type="submission" date="2010-04" db="EMBL/GenBank/DDBJ databases">
        <authorList>
            <person name="Buell R."/>
            <person name="Hamilton J."/>
            <person name="Hostetler J."/>
        </authorList>
    </citation>
    <scope>NUCLEOTIDE SEQUENCE [LARGE SCALE GENOMIC DNA]</scope>
    <source>
        <strain evidence="3">DAOM:BR144</strain>
    </source>
</reference>
<feature type="compositionally biased region" description="Polar residues" evidence="1">
    <location>
        <begin position="95"/>
        <end position="104"/>
    </location>
</feature>